<keyword evidence="4" id="KW-1185">Reference proteome</keyword>
<organism evidence="3 4">
    <name type="scientific">Ornithinibacillus halotolerans</name>
    <dbReference type="NCBI Taxonomy" id="1274357"/>
    <lineage>
        <taxon>Bacteria</taxon>
        <taxon>Bacillati</taxon>
        <taxon>Bacillota</taxon>
        <taxon>Bacilli</taxon>
        <taxon>Bacillales</taxon>
        <taxon>Bacillaceae</taxon>
        <taxon>Ornithinibacillus</taxon>
    </lineage>
</organism>
<feature type="region of interest" description="Disordered" evidence="1">
    <location>
        <begin position="27"/>
        <end position="47"/>
    </location>
</feature>
<dbReference type="Proteomes" id="UP000613512">
    <property type="component" value="Unassembled WGS sequence"/>
</dbReference>
<feature type="signal peptide" evidence="2">
    <location>
        <begin position="1"/>
        <end position="25"/>
    </location>
</feature>
<evidence type="ECO:0000256" key="1">
    <source>
        <dbReference type="SAM" id="MobiDB-lite"/>
    </source>
</evidence>
<reference evidence="3" key="2">
    <citation type="submission" date="2020-09" db="EMBL/GenBank/DDBJ databases">
        <authorList>
            <person name="Sun Q."/>
            <person name="Zhou Y."/>
        </authorList>
    </citation>
    <scope>NUCLEOTIDE SEQUENCE</scope>
    <source>
        <strain evidence="3">CGMCC 1.12408</strain>
    </source>
</reference>
<keyword evidence="2" id="KW-0732">Signal</keyword>
<evidence type="ECO:0008006" key="5">
    <source>
        <dbReference type="Google" id="ProtNLM"/>
    </source>
</evidence>
<evidence type="ECO:0000313" key="3">
    <source>
        <dbReference type="EMBL" id="GGA64966.1"/>
    </source>
</evidence>
<accession>A0A916W4G7</accession>
<feature type="compositionally biased region" description="Low complexity" evidence="1">
    <location>
        <begin position="29"/>
        <end position="44"/>
    </location>
</feature>
<dbReference type="AlphaFoldDB" id="A0A916W4G7"/>
<name>A0A916W4G7_9BACI</name>
<dbReference type="EMBL" id="BMEY01000002">
    <property type="protein sequence ID" value="GGA64966.1"/>
    <property type="molecule type" value="Genomic_DNA"/>
</dbReference>
<protein>
    <recommendedName>
        <fullName evidence="5">Lipoprotein</fullName>
    </recommendedName>
</protein>
<comment type="caution">
    <text evidence="3">The sequence shown here is derived from an EMBL/GenBank/DDBJ whole genome shotgun (WGS) entry which is preliminary data.</text>
</comment>
<reference evidence="3" key="1">
    <citation type="journal article" date="2014" name="Int. J. Syst. Evol. Microbiol.">
        <title>Complete genome sequence of Corynebacterium casei LMG S-19264T (=DSM 44701T), isolated from a smear-ripened cheese.</title>
        <authorList>
            <consortium name="US DOE Joint Genome Institute (JGI-PGF)"/>
            <person name="Walter F."/>
            <person name="Albersmeier A."/>
            <person name="Kalinowski J."/>
            <person name="Ruckert C."/>
        </authorList>
    </citation>
    <scope>NUCLEOTIDE SEQUENCE</scope>
    <source>
        <strain evidence="3">CGMCC 1.12408</strain>
    </source>
</reference>
<evidence type="ECO:0000256" key="2">
    <source>
        <dbReference type="SAM" id="SignalP"/>
    </source>
</evidence>
<proteinExistence type="predicted"/>
<feature type="chain" id="PRO_5038766439" description="Lipoprotein" evidence="2">
    <location>
        <begin position="26"/>
        <end position="421"/>
    </location>
</feature>
<sequence>MAFFRSKLFLMTGLFLLLIGCGTTEENNEANNNENSQPEESNQQIDEPEKEIKEFIPKETDVVFKDEALYNVEILEQFAENSGANGEDNESQIRVVKYVPEGVLIYELQSRYDENANQAWIDVTPDLTYFDESKLTVQEVFYNAPQQCSSVAKTVERGHYTFNECRTHWEFPLFPIVEKTLAYEDIINPNPQEETEVIAGHYYNLTDFTEELFLSKKDALEWKQSADENNQEKLDDISLRNFAKLTKYNINIEEISNHEVRVIGCEDGLCEIYTDHPLVFRGFIIPEEKIDKDTGTAVRENEAEVNKRDAEDYHSKIQSVVGNLLTDSAELIAIYEGNSTEDAKLYYDKVNGGVNLLRRIIPEDKELEASYYELLMAAEMLFNSAHQGKIYFEDENPALDMIVEDEMKPLREKLEALFAEQ</sequence>
<evidence type="ECO:0000313" key="4">
    <source>
        <dbReference type="Proteomes" id="UP000613512"/>
    </source>
</evidence>
<dbReference type="PROSITE" id="PS51257">
    <property type="entry name" value="PROKAR_LIPOPROTEIN"/>
    <property type="match status" value="1"/>
</dbReference>
<gene>
    <name evidence="3" type="ORF">GCM10008025_05950</name>
</gene>